<dbReference type="RefSeq" id="WP_377183954.1">
    <property type="nucleotide sequence ID" value="NZ_JBHUPD010000002.1"/>
</dbReference>
<dbReference type="InterPro" id="IPR038765">
    <property type="entry name" value="Papain-like_cys_pep_sf"/>
</dbReference>
<dbReference type="InterPro" id="IPR000668">
    <property type="entry name" value="Peptidase_C1A_C"/>
</dbReference>
<evidence type="ECO:0000259" key="3">
    <source>
        <dbReference type="Pfam" id="PF18885"/>
    </source>
</evidence>
<keyword evidence="1" id="KW-0732">Signal</keyword>
<name>A0ABW5YAN8_9SPHI</name>
<feature type="chain" id="PRO_5046323226" evidence="1">
    <location>
        <begin position="21"/>
        <end position="436"/>
    </location>
</feature>
<comment type="caution">
    <text evidence="4">The sequence shown here is derived from an EMBL/GenBank/DDBJ whole genome shotgun (WGS) entry which is preliminary data.</text>
</comment>
<evidence type="ECO:0000256" key="1">
    <source>
        <dbReference type="SAM" id="SignalP"/>
    </source>
</evidence>
<sequence>MKAKLSLVVLGLFCIGIVSSCKKPSNISGTQRGDKQNRHGYGALLDSVAFSKVPRINLDEVKANLISMGLLSKQRLDGTPPVSMILNYPSPGDQGADGTCASWSAGYSLMGTLNNEYPTSGVSNPRSPFYIYQKDHSASGNCSTTDGMYLTSAMNILQNNGVPDYSVDSSLGSVCTVPSPSVNSSAAANPVFRYGAVTSVAQVKQAISLHLPVEIGFRVSTSFENAWAYGTTFSSVSGVQSTGHAMAIIGYDDTKNAVLVENSWGIYGGDATYAGCMWFDYSILTNSSLGIEMYVATPLSSSKQPVFEFYSTTLYKHTNSLNISIPAQFPSGHWVYNGQPFSAYAVNVAGTIPIYQFTSTTTDDHVLTTNSNPSWAGSIYQNNGAVFYGYANNTTTPGTIPIYEYYYNNDHYYSTSSTAPSGGWVYLSQPFRMLPN</sequence>
<dbReference type="Pfam" id="PF00112">
    <property type="entry name" value="Peptidase_C1"/>
    <property type="match status" value="1"/>
</dbReference>
<evidence type="ECO:0000313" key="5">
    <source>
        <dbReference type="Proteomes" id="UP001597557"/>
    </source>
</evidence>
<feature type="domain" description="Peptidase C1A papain C-terminal" evidence="2">
    <location>
        <begin position="146"/>
        <end position="274"/>
    </location>
</feature>
<feature type="domain" description="DUF5648" evidence="3">
    <location>
        <begin position="305"/>
        <end position="417"/>
    </location>
</feature>
<dbReference type="InterPro" id="IPR043708">
    <property type="entry name" value="DUF5648"/>
</dbReference>
<protein>
    <submittedName>
        <fullName evidence="4">C1 family peptidase</fullName>
    </submittedName>
</protein>
<dbReference type="Gene3D" id="3.90.70.10">
    <property type="entry name" value="Cysteine proteinases"/>
    <property type="match status" value="1"/>
</dbReference>
<dbReference type="InterPro" id="IPR025660">
    <property type="entry name" value="Pept_his_AS"/>
</dbReference>
<feature type="signal peptide" evidence="1">
    <location>
        <begin position="1"/>
        <end position="20"/>
    </location>
</feature>
<dbReference type="PROSITE" id="PS51257">
    <property type="entry name" value="PROKAR_LIPOPROTEIN"/>
    <property type="match status" value="1"/>
</dbReference>
<dbReference type="SUPFAM" id="SSF54001">
    <property type="entry name" value="Cysteine proteinases"/>
    <property type="match status" value="1"/>
</dbReference>
<dbReference type="CDD" id="cd02619">
    <property type="entry name" value="Peptidase_C1"/>
    <property type="match status" value="1"/>
</dbReference>
<evidence type="ECO:0000259" key="2">
    <source>
        <dbReference type="Pfam" id="PF00112"/>
    </source>
</evidence>
<accession>A0ABW5YAN8</accession>
<dbReference type="Pfam" id="PF18885">
    <property type="entry name" value="DUF5648"/>
    <property type="match status" value="1"/>
</dbReference>
<reference evidence="5" key="1">
    <citation type="journal article" date="2019" name="Int. J. Syst. Evol. Microbiol.">
        <title>The Global Catalogue of Microorganisms (GCM) 10K type strain sequencing project: providing services to taxonomists for standard genome sequencing and annotation.</title>
        <authorList>
            <consortium name="The Broad Institute Genomics Platform"/>
            <consortium name="The Broad Institute Genome Sequencing Center for Infectious Disease"/>
            <person name="Wu L."/>
            <person name="Ma J."/>
        </authorList>
    </citation>
    <scope>NUCLEOTIDE SEQUENCE [LARGE SCALE GENOMIC DNA]</scope>
    <source>
        <strain evidence="5">KCTC 22437</strain>
    </source>
</reference>
<dbReference type="PROSITE" id="PS00639">
    <property type="entry name" value="THIOL_PROTEASE_HIS"/>
    <property type="match status" value="1"/>
</dbReference>
<organism evidence="4 5">
    <name type="scientific">Mucilaginibacter ximonensis</name>
    <dbReference type="NCBI Taxonomy" id="538021"/>
    <lineage>
        <taxon>Bacteria</taxon>
        <taxon>Pseudomonadati</taxon>
        <taxon>Bacteroidota</taxon>
        <taxon>Sphingobacteriia</taxon>
        <taxon>Sphingobacteriales</taxon>
        <taxon>Sphingobacteriaceae</taxon>
        <taxon>Mucilaginibacter</taxon>
    </lineage>
</organism>
<proteinExistence type="predicted"/>
<dbReference type="EMBL" id="JBHUPD010000002">
    <property type="protein sequence ID" value="MFD2872358.1"/>
    <property type="molecule type" value="Genomic_DNA"/>
</dbReference>
<gene>
    <name evidence="4" type="ORF">ACFS5N_07770</name>
</gene>
<keyword evidence="5" id="KW-1185">Reference proteome</keyword>
<evidence type="ECO:0000313" key="4">
    <source>
        <dbReference type="EMBL" id="MFD2872358.1"/>
    </source>
</evidence>
<dbReference type="Proteomes" id="UP001597557">
    <property type="component" value="Unassembled WGS sequence"/>
</dbReference>